<dbReference type="Proteomes" id="UP000799771">
    <property type="component" value="Unassembled WGS sequence"/>
</dbReference>
<protein>
    <submittedName>
        <fullName evidence="3">Regulator of G protein signaling superfamily</fullName>
    </submittedName>
</protein>
<dbReference type="Gene3D" id="1.10.167.10">
    <property type="entry name" value="Regulator of G-protein Signalling 4, domain 2"/>
    <property type="match status" value="1"/>
</dbReference>
<sequence length="388" mass="42448">MVSRKPASQTTLSIRTSSTASSPSTSVVELDDDDMKMDTKLAMVDCQPAPLTVSIPKTIARPHGRKPNLAEILANTAPPPYTLTSFMAFLSQNHCLENLEFTMDASRYRKHYSKMVNRHPGSPISPLSDECAYVLMLWRRLIDAYIRESGPREVNLPAEVRDNILGLCDPYVPPHPSELDEAVTKIYELMEESVLVSFLNATSPQNAYRASHDSYATSFSRSSTRSCDERSFMSRSPQPQLPPHQRASAPSTLASGFMHSRPFSHSRFNSQPTSSGSQPNRVNSGYTSGSDTLTDDSASGSLSGMSDPLTPPGTPPLSDYAMPDFNQAYHESGTSSGTPSPRASRGEHNGLASATRDSWKRVSSKLWPKKKSGQLREDELGAAEGIPF</sequence>
<accession>A0A6A6A6Y1</accession>
<dbReference type="PANTHER" id="PTHR10845">
    <property type="entry name" value="REGULATOR OF G PROTEIN SIGNALING"/>
    <property type="match status" value="1"/>
</dbReference>
<feature type="region of interest" description="Disordered" evidence="1">
    <location>
        <begin position="209"/>
        <end position="388"/>
    </location>
</feature>
<feature type="region of interest" description="Disordered" evidence="1">
    <location>
        <begin position="1"/>
        <end position="31"/>
    </location>
</feature>
<gene>
    <name evidence="3" type="ORF">P153DRAFT_295766</name>
</gene>
<reference evidence="3" key="1">
    <citation type="journal article" date="2020" name="Stud. Mycol.">
        <title>101 Dothideomycetes genomes: a test case for predicting lifestyles and emergence of pathogens.</title>
        <authorList>
            <person name="Haridas S."/>
            <person name="Albert R."/>
            <person name="Binder M."/>
            <person name="Bloem J."/>
            <person name="Labutti K."/>
            <person name="Salamov A."/>
            <person name="Andreopoulos B."/>
            <person name="Baker S."/>
            <person name="Barry K."/>
            <person name="Bills G."/>
            <person name="Bluhm B."/>
            <person name="Cannon C."/>
            <person name="Castanera R."/>
            <person name="Culley D."/>
            <person name="Daum C."/>
            <person name="Ezra D."/>
            <person name="Gonzalez J."/>
            <person name="Henrissat B."/>
            <person name="Kuo A."/>
            <person name="Liang C."/>
            <person name="Lipzen A."/>
            <person name="Lutzoni F."/>
            <person name="Magnuson J."/>
            <person name="Mondo S."/>
            <person name="Nolan M."/>
            <person name="Ohm R."/>
            <person name="Pangilinan J."/>
            <person name="Park H.-J."/>
            <person name="Ramirez L."/>
            <person name="Alfaro M."/>
            <person name="Sun H."/>
            <person name="Tritt A."/>
            <person name="Yoshinaga Y."/>
            <person name="Zwiers L.-H."/>
            <person name="Turgeon B."/>
            <person name="Goodwin S."/>
            <person name="Spatafora J."/>
            <person name="Crous P."/>
            <person name="Grigoriev I."/>
        </authorList>
    </citation>
    <scope>NUCLEOTIDE SEQUENCE</scope>
    <source>
        <strain evidence="3">CBS 119687</strain>
    </source>
</reference>
<dbReference type="InterPro" id="IPR044926">
    <property type="entry name" value="RGS_subdomain_2"/>
</dbReference>
<evidence type="ECO:0000259" key="2">
    <source>
        <dbReference type="PROSITE" id="PS50132"/>
    </source>
</evidence>
<dbReference type="InterPro" id="IPR036305">
    <property type="entry name" value="RGS_sf"/>
</dbReference>
<keyword evidence="4" id="KW-1185">Reference proteome</keyword>
<dbReference type="Pfam" id="PF00615">
    <property type="entry name" value="RGS"/>
    <property type="match status" value="1"/>
</dbReference>
<dbReference type="RefSeq" id="XP_033521695.1">
    <property type="nucleotide sequence ID" value="XM_033664048.1"/>
</dbReference>
<dbReference type="OrthoDB" id="10266999at2759"/>
<dbReference type="SUPFAM" id="SSF48097">
    <property type="entry name" value="Regulator of G-protein signaling, RGS"/>
    <property type="match status" value="1"/>
</dbReference>
<feature type="compositionally biased region" description="Polar residues" evidence="1">
    <location>
        <begin position="209"/>
        <end position="225"/>
    </location>
</feature>
<proteinExistence type="predicted"/>
<dbReference type="AlphaFoldDB" id="A0A6A6A6Y1"/>
<organism evidence="3 4">
    <name type="scientific">Dothidotthia symphoricarpi CBS 119687</name>
    <dbReference type="NCBI Taxonomy" id="1392245"/>
    <lineage>
        <taxon>Eukaryota</taxon>
        <taxon>Fungi</taxon>
        <taxon>Dikarya</taxon>
        <taxon>Ascomycota</taxon>
        <taxon>Pezizomycotina</taxon>
        <taxon>Dothideomycetes</taxon>
        <taxon>Pleosporomycetidae</taxon>
        <taxon>Pleosporales</taxon>
        <taxon>Dothidotthiaceae</taxon>
        <taxon>Dothidotthia</taxon>
    </lineage>
</organism>
<dbReference type="InterPro" id="IPR016137">
    <property type="entry name" value="RGS"/>
</dbReference>
<dbReference type="CDD" id="cd07440">
    <property type="entry name" value="RGS"/>
    <property type="match status" value="1"/>
</dbReference>
<dbReference type="GeneID" id="54404480"/>
<feature type="domain" description="RGS" evidence="2">
    <location>
        <begin position="86"/>
        <end position="201"/>
    </location>
</feature>
<evidence type="ECO:0000256" key="1">
    <source>
        <dbReference type="SAM" id="MobiDB-lite"/>
    </source>
</evidence>
<dbReference type="EMBL" id="ML977511">
    <property type="protein sequence ID" value="KAF2127306.1"/>
    <property type="molecule type" value="Genomic_DNA"/>
</dbReference>
<feature type="compositionally biased region" description="Low complexity" evidence="1">
    <location>
        <begin position="10"/>
        <end position="26"/>
    </location>
</feature>
<evidence type="ECO:0000313" key="4">
    <source>
        <dbReference type="Proteomes" id="UP000799771"/>
    </source>
</evidence>
<dbReference type="PANTHER" id="PTHR10845:SF267">
    <property type="entry name" value="REGULATOR OF G PROTEIN SIGNALING DOMAIN PROTEIN (AFU_ORTHOLOGUE AFUA_6G06860)"/>
    <property type="match status" value="1"/>
</dbReference>
<feature type="compositionally biased region" description="Polar residues" evidence="1">
    <location>
        <begin position="332"/>
        <end position="341"/>
    </location>
</feature>
<dbReference type="SMART" id="SM00315">
    <property type="entry name" value="RGS"/>
    <property type="match status" value="1"/>
</dbReference>
<dbReference type="PROSITE" id="PS50132">
    <property type="entry name" value="RGS"/>
    <property type="match status" value="1"/>
</dbReference>
<evidence type="ECO:0000313" key="3">
    <source>
        <dbReference type="EMBL" id="KAF2127306.1"/>
    </source>
</evidence>
<name>A0A6A6A6Y1_9PLEO</name>
<feature type="compositionally biased region" description="Polar residues" evidence="1">
    <location>
        <begin position="266"/>
        <end position="304"/>
    </location>
</feature>